<dbReference type="KEGG" id="salj:SMD11_4329"/>
<gene>
    <name evidence="2" type="ORF">SMD11_4329</name>
</gene>
<dbReference type="Proteomes" id="UP000195755">
    <property type="component" value="Chromosome"/>
</dbReference>
<dbReference type="OrthoDB" id="4238559at2"/>
<evidence type="ECO:0000313" key="3">
    <source>
        <dbReference type="Proteomes" id="UP000195755"/>
    </source>
</evidence>
<reference evidence="2 3" key="1">
    <citation type="submission" date="2017-06" db="EMBL/GenBank/DDBJ databases">
        <title>Streptomyces albireticuli Genome sequencing and assembly.</title>
        <authorList>
            <person name="Wang Y."/>
            <person name="Du B."/>
            <person name="Ding Y."/>
            <person name="Liu H."/>
            <person name="Hou Q."/>
            <person name="Liu K."/>
            <person name="Yao L."/>
            <person name="Wang C."/>
        </authorList>
    </citation>
    <scope>NUCLEOTIDE SEQUENCE [LARGE SCALE GENOMIC DNA]</scope>
    <source>
        <strain evidence="2 3">MDJK11</strain>
    </source>
</reference>
<organism evidence="2 3">
    <name type="scientific">Streptomyces albireticuli</name>
    <dbReference type="NCBI Taxonomy" id="1940"/>
    <lineage>
        <taxon>Bacteria</taxon>
        <taxon>Bacillati</taxon>
        <taxon>Actinomycetota</taxon>
        <taxon>Actinomycetes</taxon>
        <taxon>Kitasatosporales</taxon>
        <taxon>Streptomycetaceae</taxon>
        <taxon>Streptomyces</taxon>
    </lineage>
</organism>
<dbReference type="RefSeq" id="WP_087927972.1">
    <property type="nucleotide sequence ID" value="NZ_CP021744.1"/>
</dbReference>
<feature type="transmembrane region" description="Helical" evidence="1">
    <location>
        <begin position="86"/>
        <end position="104"/>
    </location>
</feature>
<sequence length="138" mass="14539">MARNGGAISVKVDTAQIIELSKNLENVNQRTLRRAIRAITLDARLHFRGVVLGNAVMALSHFISGGLVLAYLWVGYQMVLRDQAGWCVVLCGLPVTSVASIFMLKKVPATHALGALGRRVIGLLGQGQGPPGQGGGAP</sequence>
<keyword evidence="1" id="KW-0472">Membrane</keyword>
<evidence type="ECO:0000313" key="2">
    <source>
        <dbReference type="EMBL" id="ARZ69935.1"/>
    </source>
</evidence>
<dbReference type="AlphaFoldDB" id="A0A1Z2L6L8"/>
<evidence type="ECO:0000256" key="1">
    <source>
        <dbReference type="SAM" id="Phobius"/>
    </source>
</evidence>
<feature type="transmembrane region" description="Helical" evidence="1">
    <location>
        <begin position="51"/>
        <end position="74"/>
    </location>
</feature>
<name>A0A1Z2L6L8_9ACTN</name>
<proteinExistence type="predicted"/>
<dbReference type="EMBL" id="CP021744">
    <property type="protein sequence ID" value="ARZ69935.1"/>
    <property type="molecule type" value="Genomic_DNA"/>
</dbReference>
<keyword evidence="1" id="KW-1133">Transmembrane helix</keyword>
<keyword evidence="1" id="KW-0812">Transmembrane</keyword>
<accession>A0A1Z2L6L8</accession>
<protein>
    <submittedName>
        <fullName evidence="2">Uncharacterized protein</fullName>
    </submittedName>
</protein>